<reference evidence="5 6" key="1">
    <citation type="submission" date="2017-07" db="EMBL/GenBank/DDBJ databases">
        <title>Draft Genome Sequences of Select Purple Nonsulfur Bacteria.</title>
        <authorList>
            <person name="Lasarre B."/>
            <person name="Mckinlay J.B."/>
        </authorList>
    </citation>
    <scope>NUCLEOTIDE SEQUENCE [LARGE SCALE GENOMIC DNA]</scope>
    <source>
        <strain evidence="5 6">DSM 11290</strain>
    </source>
</reference>
<sequence>MPFVHAVLALLVLVAAFPGTAVAEPVDAYPRIVERTITEFIRPGYDRLAAEAGAMDKVAAALCASPSEETLSAARGQFADLVDAWSRVELLRFGPVREDNRYERLNFWPDRRSLGLRQVQRIIAGKDESAIGAKALWDKSVAVQGLGALEFALFGTGADKLAEAGAADFRCRYAESIAARMAATAGDVASDWNKADGFSAVLLEPGDDNPVYRTHGEVVQDLLRAMTEEMQFVRDLKIVAIMGEDAKDANPRVAPFRRAGLTVAAIKANVESVLAMFEKGDFISALGEEDAWLSQSLRFEIGQVFQSLGQVEDDFGKALRDEDKRKFLDLVLLSLHGAKESIGDYYAGRTGLAIGFNSFDGD</sequence>
<evidence type="ECO:0000256" key="1">
    <source>
        <dbReference type="ARBA" id="ARBA00004196"/>
    </source>
</evidence>
<dbReference type="Gene3D" id="1.20.1420.20">
    <property type="entry name" value="M75 peptidase, HXXE motif"/>
    <property type="match status" value="1"/>
</dbReference>
<keyword evidence="6" id="KW-1185">Reference proteome</keyword>
<evidence type="ECO:0000259" key="4">
    <source>
        <dbReference type="Pfam" id="PF09375"/>
    </source>
</evidence>
<dbReference type="GO" id="GO:0030313">
    <property type="term" value="C:cell envelope"/>
    <property type="evidence" value="ECO:0007669"/>
    <property type="project" value="UniProtKB-SubCell"/>
</dbReference>
<evidence type="ECO:0000256" key="2">
    <source>
        <dbReference type="ARBA" id="ARBA00022729"/>
    </source>
</evidence>
<proteinExistence type="predicted"/>
<evidence type="ECO:0000256" key="3">
    <source>
        <dbReference type="SAM" id="SignalP"/>
    </source>
</evidence>
<dbReference type="InterPro" id="IPR038352">
    <property type="entry name" value="Imelysin_sf"/>
</dbReference>
<dbReference type="OrthoDB" id="5729110at2"/>
<protein>
    <recommendedName>
        <fullName evidence="4">Imelysin-like domain-containing protein</fullName>
    </recommendedName>
</protein>
<feature type="signal peptide" evidence="3">
    <location>
        <begin position="1"/>
        <end position="23"/>
    </location>
</feature>
<feature type="domain" description="Imelysin-like" evidence="4">
    <location>
        <begin position="41"/>
        <end position="330"/>
    </location>
</feature>
<dbReference type="Pfam" id="PF09375">
    <property type="entry name" value="Peptidase_M75"/>
    <property type="match status" value="1"/>
</dbReference>
<dbReference type="EMBL" id="NPEV01000001">
    <property type="protein sequence ID" value="RAI29971.1"/>
    <property type="molecule type" value="Genomic_DNA"/>
</dbReference>
<dbReference type="CDD" id="cd14659">
    <property type="entry name" value="Imelysin-like_IPPA"/>
    <property type="match status" value="1"/>
</dbReference>
<gene>
    <name evidence="5" type="ORF">CH339_00070</name>
</gene>
<dbReference type="RefSeq" id="WP_111432225.1">
    <property type="nucleotide sequence ID" value="NZ_JACIGG010000001.1"/>
</dbReference>
<dbReference type="AlphaFoldDB" id="A0A327JV76"/>
<comment type="caution">
    <text evidence="5">The sequence shown here is derived from an EMBL/GenBank/DDBJ whole genome shotgun (WGS) entry which is preliminary data.</text>
</comment>
<evidence type="ECO:0000313" key="5">
    <source>
        <dbReference type="EMBL" id="RAI29971.1"/>
    </source>
</evidence>
<dbReference type="InterPro" id="IPR018976">
    <property type="entry name" value="Imelysin-like"/>
</dbReference>
<organism evidence="5 6">
    <name type="scientific">Rhodobium orientis</name>
    <dbReference type="NCBI Taxonomy" id="34017"/>
    <lineage>
        <taxon>Bacteria</taxon>
        <taxon>Pseudomonadati</taxon>
        <taxon>Pseudomonadota</taxon>
        <taxon>Alphaproteobacteria</taxon>
        <taxon>Hyphomicrobiales</taxon>
        <taxon>Rhodobiaceae</taxon>
        <taxon>Rhodobium</taxon>
    </lineage>
</organism>
<evidence type="ECO:0000313" key="6">
    <source>
        <dbReference type="Proteomes" id="UP000249299"/>
    </source>
</evidence>
<dbReference type="Proteomes" id="UP000249299">
    <property type="component" value="Unassembled WGS sequence"/>
</dbReference>
<dbReference type="InterPro" id="IPR034984">
    <property type="entry name" value="Imelysin-like_IPPA"/>
</dbReference>
<comment type="subcellular location">
    <subcellularLocation>
        <location evidence="1">Cell envelope</location>
    </subcellularLocation>
</comment>
<name>A0A327JV76_9HYPH</name>
<keyword evidence="2 3" id="KW-0732">Signal</keyword>
<feature type="chain" id="PRO_5016253181" description="Imelysin-like domain-containing protein" evidence="3">
    <location>
        <begin position="24"/>
        <end position="362"/>
    </location>
</feature>
<accession>A0A327JV76</accession>